<dbReference type="FunFam" id="2.60.40.10:FF:000129">
    <property type="entry name" value="CLUMA_CG018772, isoform A"/>
    <property type="match status" value="1"/>
</dbReference>
<dbReference type="PANTHER" id="PTHR23279">
    <property type="entry name" value="DEFECTIVE PROBOSCIS EXTENSION RESPONSE DPR -RELATED"/>
    <property type="match status" value="1"/>
</dbReference>
<organism evidence="3">
    <name type="scientific">Phlebotomus kandelakii</name>
    <dbReference type="NCBI Taxonomy" id="1109342"/>
    <lineage>
        <taxon>Eukaryota</taxon>
        <taxon>Metazoa</taxon>
        <taxon>Ecdysozoa</taxon>
        <taxon>Arthropoda</taxon>
        <taxon>Hexapoda</taxon>
        <taxon>Insecta</taxon>
        <taxon>Pterygota</taxon>
        <taxon>Neoptera</taxon>
        <taxon>Endopterygota</taxon>
        <taxon>Diptera</taxon>
        <taxon>Nematocera</taxon>
        <taxon>Psychodoidea</taxon>
        <taxon>Psychodidae</taxon>
        <taxon>Phlebotomus</taxon>
        <taxon>Larroussius</taxon>
    </lineage>
</organism>
<dbReference type="GO" id="GO:0050808">
    <property type="term" value="P:synapse organization"/>
    <property type="evidence" value="ECO:0007669"/>
    <property type="project" value="TreeGrafter"/>
</dbReference>
<dbReference type="SUPFAM" id="SSF48726">
    <property type="entry name" value="Immunoglobulin"/>
    <property type="match status" value="2"/>
</dbReference>
<dbReference type="Pfam" id="PF07686">
    <property type="entry name" value="V-set"/>
    <property type="match status" value="1"/>
</dbReference>
<dbReference type="GO" id="GO:0032589">
    <property type="term" value="C:neuron projection membrane"/>
    <property type="evidence" value="ECO:0007669"/>
    <property type="project" value="TreeGrafter"/>
</dbReference>
<dbReference type="InterPro" id="IPR007110">
    <property type="entry name" value="Ig-like_dom"/>
</dbReference>
<dbReference type="InterPro" id="IPR036179">
    <property type="entry name" value="Ig-like_dom_sf"/>
</dbReference>
<dbReference type="CDD" id="cd00096">
    <property type="entry name" value="Ig"/>
    <property type="match status" value="1"/>
</dbReference>
<dbReference type="PROSITE" id="PS50835">
    <property type="entry name" value="IG_LIKE"/>
    <property type="match status" value="2"/>
</dbReference>
<dbReference type="Pfam" id="PF13927">
    <property type="entry name" value="Ig_3"/>
    <property type="match status" value="1"/>
</dbReference>
<evidence type="ECO:0000313" key="3">
    <source>
        <dbReference type="EMBL" id="NBJ60862.1"/>
    </source>
</evidence>
<feature type="domain" description="Ig-like" evidence="2">
    <location>
        <begin position="77"/>
        <end position="176"/>
    </location>
</feature>
<accession>A0A6B2EE23</accession>
<dbReference type="FunFam" id="2.60.40.10:FF:000533">
    <property type="entry name" value="Uncharacterized protein, isoform A"/>
    <property type="match status" value="1"/>
</dbReference>
<dbReference type="EMBL" id="GIFK01003159">
    <property type="protein sequence ID" value="NBJ60862.1"/>
    <property type="molecule type" value="Transcribed_RNA"/>
</dbReference>
<dbReference type="AlphaFoldDB" id="A0A6B2EE23"/>
<dbReference type="InterPro" id="IPR003599">
    <property type="entry name" value="Ig_sub"/>
</dbReference>
<feature type="signal peptide" evidence="1">
    <location>
        <begin position="1"/>
        <end position="29"/>
    </location>
</feature>
<evidence type="ECO:0000256" key="1">
    <source>
        <dbReference type="SAM" id="SignalP"/>
    </source>
</evidence>
<proteinExistence type="predicted"/>
<protein>
    <submittedName>
        <fullName evidence="3">Putative neural cell adhesion molecule l1</fullName>
    </submittedName>
</protein>
<dbReference type="SMART" id="SM00409">
    <property type="entry name" value="IG"/>
    <property type="match status" value="2"/>
</dbReference>
<feature type="chain" id="PRO_5025465782" evidence="1">
    <location>
        <begin position="30"/>
        <end position="310"/>
    </location>
</feature>
<dbReference type="InterPro" id="IPR013783">
    <property type="entry name" value="Ig-like_fold"/>
</dbReference>
<keyword evidence="1" id="KW-0732">Signal</keyword>
<dbReference type="InterPro" id="IPR037448">
    <property type="entry name" value="Zig-8"/>
</dbReference>
<evidence type="ECO:0000259" key="2">
    <source>
        <dbReference type="PROSITE" id="PS50835"/>
    </source>
</evidence>
<name>A0A6B2EE23_9DIPT</name>
<dbReference type="InterPro" id="IPR003598">
    <property type="entry name" value="Ig_sub2"/>
</dbReference>
<feature type="domain" description="Ig-like" evidence="2">
    <location>
        <begin position="180"/>
        <end position="272"/>
    </location>
</feature>
<dbReference type="Gene3D" id="2.60.40.10">
    <property type="entry name" value="Immunoglobulins"/>
    <property type="match status" value="2"/>
</dbReference>
<dbReference type="PANTHER" id="PTHR23279:SF13">
    <property type="entry name" value="DEFECTIVE PROBOSCIS EXTENSION RESPONSE 21"/>
    <property type="match status" value="1"/>
</dbReference>
<reference evidence="3" key="1">
    <citation type="submission" date="2019-10" db="EMBL/GenBank/DDBJ databases">
        <title>Short sand fly seasons in Tbilisi, Georgia, hinder development of host immunity to saliva of the visceral leishmaniasis vector Phlebotomus kandelakii.</title>
        <authorList>
            <person name="Oliveira F."/>
            <person name="Giorgobiani E."/>
            <person name="Guimaraes-Costa A.B."/>
            <person name="Abdeladhim M."/>
            <person name="Oristian J."/>
            <person name="Tskhvaradze L."/>
            <person name="Tsertsvadze N."/>
            <person name="Zakalashvili M."/>
            <person name="Valenzuela J.G."/>
            <person name="Kamhawi S."/>
        </authorList>
    </citation>
    <scope>NUCLEOTIDE SEQUENCE</scope>
    <source>
        <strain evidence="3">Wild-capture in Tbilisi</strain>
        <tissue evidence="3">Salivary glands</tissue>
    </source>
</reference>
<sequence length="310" mass="34526">MEITKNWTPTAYFSLGFLLLCVQSGKSAAISTRGGQIKDTHIQNLDLESEYELVEMDHQVHQDPSNLLGTPVINRGPYFDTSASKNVTALVGKTAYLNCRVHNLGNRTVSWIRHRDLHLLTVGRFTYTSDLRFQSVHNPQTEDWSLQVRYPQKRDSGIYECQVSTTPPIAHCMQLSIVEPITAILGGPELFINTGSTINLTCIIRHSPEPPPGIYWTHDNSEISYDSPRGGVSVITEKGEITTSYLLIQRAKDPDSGKYTCSPSNANPISVTVHVLNGEHPAAMQHGDQLRIGDPIYVFVLVFFTIMCGR</sequence>
<dbReference type="SMART" id="SM00408">
    <property type="entry name" value="IGc2"/>
    <property type="match status" value="2"/>
</dbReference>
<dbReference type="InterPro" id="IPR013106">
    <property type="entry name" value="Ig_V-set"/>
</dbReference>